<protein>
    <submittedName>
        <fullName evidence="4">Helicase</fullName>
    </submittedName>
</protein>
<feature type="region of interest" description="Disordered" evidence="1">
    <location>
        <begin position="133"/>
        <end position="199"/>
    </location>
</feature>
<keyword evidence="5" id="KW-1185">Reference proteome</keyword>
<dbReference type="InterPro" id="IPR028087">
    <property type="entry name" value="Tad_N"/>
</dbReference>
<dbReference type="AlphaFoldDB" id="A0A3B0BP15"/>
<reference evidence="4 5" key="1">
    <citation type="journal article" date="2015" name="Antonie Van Leeuwenhoek">
        <title>Streptomyces klenkii sp. nov., isolated from deep marine sediment.</title>
        <authorList>
            <person name="Veyisoglu A."/>
            <person name="Sahin N."/>
        </authorList>
    </citation>
    <scope>NUCLEOTIDE SEQUENCE [LARGE SCALE GENOMIC DNA]</scope>
    <source>
        <strain evidence="4 5">KCTC 29202</strain>
    </source>
</reference>
<name>A0A3B0BP15_9ACTN</name>
<organism evidence="4 5">
    <name type="scientific">Streptomyces klenkii</name>
    <dbReference type="NCBI Taxonomy" id="1420899"/>
    <lineage>
        <taxon>Bacteria</taxon>
        <taxon>Bacillati</taxon>
        <taxon>Actinomycetota</taxon>
        <taxon>Actinomycetes</taxon>
        <taxon>Kitasatosporales</taxon>
        <taxon>Streptomycetaceae</taxon>
        <taxon>Streptomyces</taxon>
    </lineage>
</organism>
<keyword evidence="4" id="KW-0347">Helicase</keyword>
<dbReference type="OrthoDB" id="4335608at2"/>
<keyword evidence="2" id="KW-1133">Transmembrane helix</keyword>
<feature type="domain" description="Putative Flp pilus-assembly TadG-like N-terminal" evidence="3">
    <location>
        <begin position="10"/>
        <end position="56"/>
    </location>
</feature>
<feature type="compositionally biased region" description="Low complexity" evidence="1">
    <location>
        <begin position="138"/>
        <end position="157"/>
    </location>
</feature>
<dbReference type="InterPro" id="IPR021202">
    <property type="entry name" value="Rv3654c-like"/>
</dbReference>
<evidence type="ECO:0000313" key="5">
    <source>
        <dbReference type="Proteomes" id="UP000270343"/>
    </source>
</evidence>
<dbReference type="EMBL" id="RBAM01000004">
    <property type="protein sequence ID" value="RKN74652.1"/>
    <property type="molecule type" value="Genomic_DNA"/>
</dbReference>
<evidence type="ECO:0000256" key="1">
    <source>
        <dbReference type="SAM" id="MobiDB-lite"/>
    </source>
</evidence>
<keyword evidence="4" id="KW-0067">ATP-binding</keyword>
<proteinExistence type="predicted"/>
<keyword evidence="4" id="KW-0378">Hydrolase</keyword>
<dbReference type="NCBIfam" id="TIGR03816">
    <property type="entry name" value="tadE_like_DECH"/>
    <property type="match status" value="1"/>
</dbReference>
<evidence type="ECO:0000259" key="3">
    <source>
        <dbReference type="Pfam" id="PF13400"/>
    </source>
</evidence>
<feature type="compositionally biased region" description="Low complexity" evidence="1">
    <location>
        <begin position="175"/>
        <end position="191"/>
    </location>
</feature>
<accession>A0A3B0BP15</accession>
<dbReference type="Pfam" id="PF13400">
    <property type="entry name" value="Tad"/>
    <property type="match status" value="1"/>
</dbReference>
<gene>
    <name evidence="4" type="ORF">D7231_12540</name>
</gene>
<keyword evidence="4" id="KW-0547">Nucleotide-binding</keyword>
<feature type="transmembrane region" description="Helical" evidence="2">
    <location>
        <begin position="12"/>
        <end position="33"/>
    </location>
</feature>
<evidence type="ECO:0000313" key="4">
    <source>
        <dbReference type="EMBL" id="RKN74652.1"/>
    </source>
</evidence>
<sequence>MRRRRCGDRGTATVWVAVAATALCAVFAALLAMGQAVVARHRAGGAADLAALAAADHALEGQDAACGLARRVAAAQGTRVVRCAVSGEIAEVAAEARAGPYAVRVRSRAGPAEAVGFTPVAVSAAAFFPGSDLGGPDLRNPGLRKPGLPGPGLRNPGLPGPGPQGCASPGLSRQAARAGPAGVRPAGAPPVGSRPSGRP</sequence>
<comment type="caution">
    <text evidence="4">The sequence shown here is derived from an EMBL/GenBank/DDBJ whole genome shotgun (WGS) entry which is preliminary data.</text>
</comment>
<keyword evidence="2" id="KW-0472">Membrane</keyword>
<keyword evidence="2" id="KW-0812">Transmembrane</keyword>
<evidence type="ECO:0000256" key="2">
    <source>
        <dbReference type="SAM" id="Phobius"/>
    </source>
</evidence>
<dbReference type="GO" id="GO:0004386">
    <property type="term" value="F:helicase activity"/>
    <property type="evidence" value="ECO:0007669"/>
    <property type="project" value="UniProtKB-KW"/>
</dbReference>
<dbReference type="Proteomes" id="UP000270343">
    <property type="component" value="Unassembled WGS sequence"/>
</dbReference>